<evidence type="ECO:0000256" key="5">
    <source>
        <dbReference type="ARBA" id="ARBA00022833"/>
    </source>
</evidence>
<dbReference type="SMART" id="SM00849">
    <property type="entry name" value="Lactamase_B"/>
    <property type="match status" value="1"/>
</dbReference>
<name>A0AAD5VK49_9AGAR</name>
<evidence type="ECO:0000256" key="2">
    <source>
        <dbReference type="ARBA" id="ARBA00007749"/>
    </source>
</evidence>
<evidence type="ECO:0000313" key="8">
    <source>
        <dbReference type="Proteomes" id="UP001213000"/>
    </source>
</evidence>
<comment type="caution">
    <text evidence="7">The sequence shown here is derived from an EMBL/GenBank/DDBJ whole genome shotgun (WGS) entry which is preliminary data.</text>
</comment>
<dbReference type="PANTHER" id="PTHR42978:SF2">
    <property type="entry name" value="102 KBASES UNSTABLE REGION: FROM 1 TO 119443"/>
    <property type="match status" value="1"/>
</dbReference>
<comment type="cofactor">
    <cofactor evidence="1">
        <name>Zn(2+)</name>
        <dbReference type="ChEBI" id="CHEBI:29105"/>
    </cofactor>
</comment>
<dbReference type="InterPro" id="IPR051013">
    <property type="entry name" value="MBL_superfamily_lactonases"/>
</dbReference>
<keyword evidence="5" id="KW-0862">Zinc</keyword>
<gene>
    <name evidence="7" type="ORF">NP233_g10550</name>
</gene>
<dbReference type="EMBL" id="JANIEX010001093">
    <property type="protein sequence ID" value="KAJ3560873.1"/>
    <property type="molecule type" value="Genomic_DNA"/>
</dbReference>
<proteinExistence type="inferred from homology"/>
<protein>
    <recommendedName>
        <fullName evidence="6">Metallo-beta-lactamase domain-containing protein</fullName>
    </recommendedName>
</protein>
<dbReference type="Pfam" id="PF00753">
    <property type="entry name" value="Lactamase_B"/>
    <property type="match status" value="1"/>
</dbReference>
<dbReference type="Proteomes" id="UP001213000">
    <property type="component" value="Unassembled WGS sequence"/>
</dbReference>
<dbReference type="Gene3D" id="3.60.15.10">
    <property type="entry name" value="Ribonuclease Z/Hydroxyacylglutathione hydrolase-like"/>
    <property type="match status" value="1"/>
</dbReference>
<dbReference type="SUPFAM" id="SSF56281">
    <property type="entry name" value="Metallo-hydrolase/oxidoreductase"/>
    <property type="match status" value="1"/>
</dbReference>
<dbReference type="SUPFAM" id="SSF52047">
    <property type="entry name" value="RNI-like"/>
    <property type="match status" value="1"/>
</dbReference>
<dbReference type="PANTHER" id="PTHR42978">
    <property type="entry name" value="QUORUM-QUENCHING LACTONASE YTNP-RELATED-RELATED"/>
    <property type="match status" value="1"/>
</dbReference>
<sequence length="822" mass="92176">MALPTPSENQPFCTVSALEAGHIYLNPAMFIDNATSTTPERCPSLSFLLQHSSNGKKLVFDLGIRKDWENSPPKIVNWIKTVYRVDVPEDVVDSLKKGNLSPLDIDTVCLSHSHFDHSGNTAPFTQSELVVGGDTPDLFIGGFWPTNSEAFFVENFLPPERTRYLRNDVDWQPIGPFPRAYDFYGDGSVYIIDAPGHLSGHVNLLARTSADGGWIYLAGDTAHSWNLITGKSAIACGHPGHLHNTAHQDQELAEAMIRRVQELMKLPRVRVLLAHDKPWYEENEGGNAFFPGTIVSLPQGQLSYSLAMSSRMLAGLAIPMLWNRINNLEHIVRVINATCPTDLLYIECERQSDDEDIEFIWSLENSLTDAVEARAKEYLAHIKNLSFPSGVSARSSTLWPLLNLVLCQTGPLLPNLVRLRFASNRSYMVSDALPYILSPSTKVLQLWFKGGISSHAAATIYNLIENKGCDLEEISFQSGMVGQEVHPAMMSLKKLKRIRTWVSFGEDDPTITISLPEFLEAFPALESLSTQMLPFRTAPSIDHVSYGRLRSLDLHTTACQFTTFFSLSDFPSLNSITLRIAKVKGVSFRRCFEEVSLRCPSLSHVTLELHHQNSRSHPFEDLVPLYSLSLEEFHLLFRGTPPSSCTFSPQDLYEIAKSWPGLRKLGINVSLKIKKNFDAFNVLSLLSMHPSLCELHMKLDFKSLLSPTEFHLLSKDLGTRNLNSPLRYVTCDAKGVQDTADMTHLARHLLWLLPNLDPRKYRNGDSGSFELSNRIYEVREGRVQDDSEDALSDVVAQGMERLSIEEDLEIADIFKDVLPGFL</sequence>
<keyword evidence="8" id="KW-1185">Reference proteome</keyword>
<evidence type="ECO:0000256" key="1">
    <source>
        <dbReference type="ARBA" id="ARBA00001947"/>
    </source>
</evidence>
<comment type="similarity">
    <text evidence="2">Belongs to the metallo-beta-lactamase superfamily.</text>
</comment>
<evidence type="ECO:0000256" key="3">
    <source>
        <dbReference type="ARBA" id="ARBA00022723"/>
    </source>
</evidence>
<feature type="domain" description="Metallo-beta-lactamase" evidence="6">
    <location>
        <begin position="43"/>
        <end position="275"/>
    </location>
</feature>
<dbReference type="InterPro" id="IPR036866">
    <property type="entry name" value="RibonucZ/Hydroxyglut_hydro"/>
</dbReference>
<dbReference type="InterPro" id="IPR001279">
    <property type="entry name" value="Metallo-B-lactamas"/>
</dbReference>
<evidence type="ECO:0000259" key="6">
    <source>
        <dbReference type="SMART" id="SM00849"/>
    </source>
</evidence>
<dbReference type="AlphaFoldDB" id="A0AAD5VK49"/>
<keyword evidence="4" id="KW-0378">Hydrolase</keyword>
<keyword evidence="3" id="KW-0479">Metal-binding</keyword>
<dbReference type="GO" id="GO:0016787">
    <property type="term" value="F:hydrolase activity"/>
    <property type="evidence" value="ECO:0007669"/>
    <property type="project" value="UniProtKB-KW"/>
</dbReference>
<dbReference type="CDD" id="cd07730">
    <property type="entry name" value="metallo-hydrolase-like_MBL-fold"/>
    <property type="match status" value="1"/>
</dbReference>
<evidence type="ECO:0000313" key="7">
    <source>
        <dbReference type="EMBL" id="KAJ3560873.1"/>
    </source>
</evidence>
<dbReference type="GO" id="GO:0046872">
    <property type="term" value="F:metal ion binding"/>
    <property type="evidence" value="ECO:0007669"/>
    <property type="project" value="UniProtKB-KW"/>
</dbReference>
<accession>A0AAD5VK49</accession>
<evidence type="ECO:0000256" key="4">
    <source>
        <dbReference type="ARBA" id="ARBA00022801"/>
    </source>
</evidence>
<organism evidence="7 8">
    <name type="scientific">Leucocoprinus birnbaumii</name>
    <dbReference type="NCBI Taxonomy" id="56174"/>
    <lineage>
        <taxon>Eukaryota</taxon>
        <taxon>Fungi</taxon>
        <taxon>Dikarya</taxon>
        <taxon>Basidiomycota</taxon>
        <taxon>Agaricomycotina</taxon>
        <taxon>Agaricomycetes</taxon>
        <taxon>Agaricomycetidae</taxon>
        <taxon>Agaricales</taxon>
        <taxon>Agaricineae</taxon>
        <taxon>Agaricaceae</taxon>
        <taxon>Leucocoprinus</taxon>
    </lineage>
</organism>
<reference evidence="7" key="1">
    <citation type="submission" date="2022-07" db="EMBL/GenBank/DDBJ databases">
        <title>Genome Sequence of Leucocoprinus birnbaumii.</title>
        <authorList>
            <person name="Buettner E."/>
        </authorList>
    </citation>
    <scope>NUCLEOTIDE SEQUENCE</scope>
    <source>
        <strain evidence="7">VT141</strain>
    </source>
</reference>